<dbReference type="Pfam" id="PF13801">
    <property type="entry name" value="Metal_resist"/>
    <property type="match status" value="1"/>
</dbReference>
<dbReference type="Proteomes" id="UP000807825">
    <property type="component" value="Unassembled WGS sequence"/>
</dbReference>
<dbReference type="EMBL" id="JACRDE010000043">
    <property type="protein sequence ID" value="MBI5248108.1"/>
    <property type="molecule type" value="Genomic_DNA"/>
</dbReference>
<name>A0A9D6UXG6_9BACT</name>
<dbReference type="InterPro" id="IPR025961">
    <property type="entry name" value="Metal_resist"/>
</dbReference>
<gene>
    <name evidence="2" type="ORF">HY912_01325</name>
</gene>
<dbReference type="Gene3D" id="1.20.120.1490">
    <property type="match status" value="1"/>
</dbReference>
<feature type="signal peptide" evidence="1">
    <location>
        <begin position="1"/>
        <end position="24"/>
    </location>
</feature>
<evidence type="ECO:0000313" key="2">
    <source>
        <dbReference type="EMBL" id="MBI5248108.1"/>
    </source>
</evidence>
<feature type="non-terminal residue" evidence="2">
    <location>
        <position position="102"/>
    </location>
</feature>
<protein>
    <submittedName>
        <fullName evidence="2">Periplasmic heavy metal sensor</fullName>
    </submittedName>
</protein>
<reference evidence="2" key="1">
    <citation type="submission" date="2020-07" db="EMBL/GenBank/DDBJ databases">
        <title>Huge and variable diversity of episymbiotic CPR bacteria and DPANN archaea in groundwater ecosystems.</title>
        <authorList>
            <person name="He C.Y."/>
            <person name="Keren R."/>
            <person name="Whittaker M."/>
            <person name="Farag I.F."/>
            <person name="Doudna J."/>
            <person name="Cate J.H.D."/>
            <person name="Banfield J.F."/>
        </authorList>
    </citation>
    <scope>NUCLEOTIDE SEQUENCE</scope>
    <source>
        <strain evidence="2">NC_groundwater_1664_Pr3_B-0.1um_52_9</strain>
    </source>
</reference>
<evidence type="ECO:0000313" key="3">
    <source>
        <dbReference type="Proteomes" id="UP000807825"/>
    </source>
</evidence>
<organism evidence="2 3">
    <name type="scientific">Desulfomonile tiedjei</name>
    <dbReference type="NCBI Taxonomy" id="2358"/>
    <lineage>
        <taxon>Bacteria</taxon>
        <taxon>Pseudomonadati</taxon>
        <taxon>Thermodesulfobacteriota</taxon>
        <taxon>Desulfomonilia</taxon>
        <taxon>Desulfomonilales</taxon>
        <taxon>Desulfomonilaceae</taxon>
        <taxon>Desulfomonile</taxon>
    </lineage>
</organism>
<proteinExistence type="predicted"/>
<feature type="chain" id="PRO_5039380951" evidence="1">
    <location>
        <begin position="25"/>
        <end position="102"/>
    </location>
</feature>
<keyword evidence="1" id="KW-0732">Signal</keyword>
<accession>A0A9D6UXG6</accession>
<evidence type="ECO:0000256" key="1">
    <source>
        <dbReference type="SAM" id="SignalP"/>
    </source>
</evidence>
<dbReference type="AlphaFoldDB" id="A0A9D6UXG6"/>
<comment type="caution">
    <text evidence="2">The sequence shown here is derived from an EMBL/GenBank/DDBJ whole genome shotgun (WGS) entry which is preliminary data.</text>
</comment>
<sequence>MKTRLSVAALSLVLLLALSGTALAARGGCCGGGDGPAIMNELTPEQKQQVSSLRLEFMKKQEAARSEMAKKRIELMELASKDKADEQVIEKKRQEMWALQDN</sequence>